<organism evidence="1">
    <name type="scientific">Amphimedon queenslandica</name>
    <name type="common">Sponge</name>
    <dbReference type="NCBI Taxonomy" id="400682"/>
    <lineage>
        <taxon>Eukaryota</taxon>
        <taxon>Metazoa</taxon>
        <taxon>Porifera</taxon>
        <taxon>Demospongiae</taxon>
        <taxon>Heteroscleromorpha</taxon>
        <taxon>Haplosclerida</taxon>
        <taxon>Niphatidae</taxon>
        <taxon>Amphimedon</taxon>
    </lineage>
</organism>
<dbReference type="EnsemblMetazoa" id="Aqu2.1.26938_001">
    <property type="protein sequence ID" value="Aqu2.1.26938_001"/>
    <property type="gene ID" value="Aqu2.1.26938"/>
</dbReference>
<reference evidence="2" key="1">
    <citation type="journal article" date="2010" name="Nature">
        <title>The Amphimedon queenslandica genome and the evolution of animal complexity.</title>
        <authorList>
            <person name="Srivastava M."/>
            <person name="Simakov O."/>
            <person name="Chapman J."/>
            <person name="Fahey B."/>
            <person name="Gauthier M.E."/>
            <person name="Mitros T."/>
            <person name="Richards G.S."/>
            <person name="Conaco C."/>
            <person name="Dacre M."/>
            <person name="Hellsten U."/>
            <person name="Larroux C."/>
            <person name="Putnam N.H."/>
            <person name="Stanke M."/>
            <person name="Adamska M."/>
            <person name="Darling A."/>
            <person name="Degnan S.M."/>
            <person name="Oakley T.H."/>
            <person name="Plachetzki D.C."/>
            <person name="Zhai Y."/>
            <person name="Adamski M."/>
            <person name="Calcino A."/>
            <person name="Cummins S.F."/>
            <person name="Goodstein D.M."/>
            <person name="Harris C."/>
            <person name="Jackson D.J."/>
            <person name="Leys S.P."/>
            <person name="Shu S."/>
            <person name="Woodcroft B.J."/>
            <person name="Vervoort M."/>
            <person name="Kosik K.S."/>
            <person name="Manning G."/>
            <person name="Degnan B.M."/>
            <person name="Rokhsar D.S."/>
        </authorList>
    </citation>
    <scope>NUCLEOTIDE SEQUENCE [LARGE SCALE GENOMIC DNA]</scope>
</reference>
<reference evidence="1" key="2">
    <citation type="submission" date="2017-05" db="UniProtKB">
        <authorList>
            <consortium name="EnsemblMetazoa"/>
        </authorList>
    </citation>
    <scope>IDENTIFICATION</scope>
</reference>
<accession>A0A1X7UHI7</accession>
<proteinExistence type="predicted"/>
<sequence>MRKKLLLHLPAVDVCQLEGTPVTSGIAMNEIWERLCKERSPVNEDDVPPVAAWSYESARYEPFDFSQITPGVLSKNFGIDCCWKDIYFNTFLKLLVEHGERTCEDCVYSHFNSDLLFGIYRFNETMELFDSFNFSIYSSHNVYRAALMCPRFTPQRYIEEYYDNSKRVVRDIGKVMKLLADSCHYLPKHISISLEQLNFWETIEKKYLHKETSLFLSSLEALNVEYLHIVSDSYRNAKLEFIANLIFNKIKPHIQVLGVFHRFDVIYPYIAKSKECQLRKFTVMCDAPTVDVVSKVLQKFKELEDVDILIHNWPLEPSAADTSKFTSFVGSMNELFYYPKMKELSFSTSTPVCTSGDIQAIFYHFFVSPYPVSLSLSLDCSVFSDQPQPQNIEYDMNQMSTKSLTVHDSSLTSDLVSLLPSNLSLRSLKLSQNETSTLHCFSNLKSIKISDTFTLALTKPDMDLLSQFLCIVTAKDWELDIRSIDAAEVILNFTSLVSSIEGRLKKLYIEYNRVESSIFTLFDYIFYSISATSPPYFELGLFVNESYYDDEAARVDHYMSIYESWKKTGAPKLKSIEISSRCPIDAVKVIMTDMTIELKFYS</sequence>
<evidence type="ECO:0000313" key="2">
    <source>
        <dbReference type="Proteomes" id="UP000007879"/>
    </source>
</evidence>
<dbReference type="EnsemblMetazoa" id="XM_019998749.1">
    <property type="protein sequence ID" value="XP_019854308.1"/>
    <property type="gene ID" value="LOC109583416"/>
</dbReference>
<keyword evidence="2" id="KW-1185">Reference proteome</keyword>
<gene>
    <name evidence="1" type="primary">109583416</name>
</gene>
<evidence type="ECO:0000313" key="1">
    <source>
        <dbReference type="EnsemblMetazoa" id="Aqu2.1.26938_001"/>
    </source>
</evidence>
<dbReference type="AlphaFoldDB" id="A0A1X7UHI7"/>
<dbReference type="Proteomes" id="UP000007879">
    <property type="component" value="Unassembled WGS sequence"/>
</dbReference>
<name>A0A1X7UHI7_AMPQE</name>
<protein>
    <submittedName>
        <fullName evidence="1">Uncharacterized protein</fullName>
    </submittedName>
</protein>
<dbReference type="InParanoid" id="A0A1X7UHI7"/>
<dbReference type="KEGG" id="aqu:109583416"/>